<protein>
    <submittedName>
        <fullName evidence="2">Uncharacterized protein</fullName>
    </submittedName>
</protein>
<evidence type="ECO:0000313" key="3">
    <source>
        <dbReference type="Proteomes" id="UP001148838"/>
    </source>
</evidence>
<feature type="compositionally biased region" description="Basic and acidic residues" evidence="1">
    <location>
        <begin position="34"/>
        <end position="87"/>
    </location>
</feature>
<accession>A0ABQ8TKW2</accession>
<sequence>MTGLCEGGNEPPGSLNANVKPELRNLSTPTKCYFENDERDSKRTRVTRRDETRRDETRRDETRRDETRRDETRRDETRRDSKDKCNEHNERERQLVLFIPSLHHIIRVIGMREFGHDYKPGVEVPYTAAEVKDVSTDVKDFVVSQLEVTQPRNDYQEVLELAFLFLEEVLPQVQTYLSISQGYRFQANKRRELRSLSLKLECTSKLVPLPAVNCSDLGLLKLLVAQTSPAANQGVHLYCPFAYVASRFPPPASARPSVKAGLS</sequence>
<gene>
    <name evidence="2" type="ORF">ANN_09255</name>
</gene>
<evidence type="ECO:0000256" key="1">
    <source>
        <dbReference type="SAM" id="MobiDB-lite"/>
    </source>
</evidence>
<reference evidence="2 3" key="1">
    <citation type="journal article" date="2022" name="Allergy">
        <title>Genome assembly and annotation of Periplaneta americana reveal a comprehensive cockroach allergen profile.</title>
        <authorList>
            <person name="Wang L."/>
            <person name="Xiong Q."/>
            <person name="Saelim N."/>
            <person name="Wang L."/>
            <person name="Nong W."/>
            <person name="Wan A.T."/>
            <person name="Shi M."/>
            <person name="Liu X."/>
            <person name="Cao Q."/>
            <person name="Hui J.H.L."/>
            <person name="Sookrung N."/>
            <person name="Leung T.F."/>
            <person name="Tungtrongchitr A."/>
            <person name="Tsui S.K.W."/>
        </authorList>
    </citation>
    <scope>NUCLEOTIDE SEQUENCE [LARGE SCALE GENOMIC DNA]</scope>
    <source>
        <strain evidence="2">PWHHKU_190912</strain>
    </source>
</reference>
<dbReference type="EMBL" id="JAJSOF020000005">
    <property type="protein sequence ID" value="KAJ4447251.1"/>
    <property type="molecule type" value="Genomic_DNA"/>
</dbReference>
<feature type="region of interest" description="Disordered" evidence="1">
    <location>
        <begin position="1"/>
        <end position="87"/>
    </location>
</feature>
<comment type="caution">
    <text evidence="2">The sequence shown here is derived from an EMBL/GenBank/DDBJ whole genome shotgun (WGS) entry which is preliminary data.</text>
</comment>
<evidence type="ECO:0000313" key="2">
    <source>
        <dbReference type="EMBL" id="KAJ4447251.1"/>
    </source>
</evidence>
<name>A0ABQ8TKW2_PERAM</name>
<keyword evidence="3" id="KW-1185">Reference proteome</keyword>
<proteinExistence type="predicted"/>
<dbReference type="Proteomes" id="UP001148838">
    <property type="component" value="Unassembled WGS sequence"/>
</dbReference>
<organism evidence="2 3">
    <name type="scientific">Periplaneta americana</name>
    <name type="common">American cockroach</name>
    <name type="synonym">Blatta americana</name>
    <dbReference type="NCBI Taxonomy" id="6978"/>
    <lineage>
        <taxon>Eukaryota</taxon>
        <taxon>Metazoa</taxon>
        <taxon>Ecdysozoa</taxon>
        <taxon>Arthropoda</taxon>
        <taxon>Hexapoda</taxon>
        <taxon>Insecta</taxon>
        <taxon>Pterygota</taxon>
        <taxon>Neoptera</taxon>
        <taxon>Polyneoptera</taxon>
        <taxon>Dictyoptera</taxon>
        <taxon>Blattodea</taxon>
        <taxon>Blattoidea</taxon>
        <taxon>Blattidae</taxon>
        <taxon>Blattinae</taxon>
        <taxon>Periplaneta</taxon>
    </lineage>
</organism>